<reference evidence="3" key="1">
    <citation type="journal article" date="2019" name="Int. J. Syst. Evol. Microbiol.">
        <title>The Global Catalogue of Microorganisms (GCM) 10K type strain sequencing project: providing services to taxonomists for standard genome sequencing and annotation.</title>
        <authorList>
            <consortium name="The Broad Institute Genomics Platform"/>
            <consortium name="The Broad Institute Genome Sequencing Center for Infectious Disease"/>
            <person name="Wu L."/>
            <person name="Ma J."/>
        </authorList>
    </citation>
    <scope>NUCLEOTIDE SEQUENCE [LARGE SCALE GENOMIC DNA]</scope>
    <source>
        <strain evidence="3">ZS-22-S1</strain>
    </source>
</reference>
<dbReference type="RefSeq" id="WP_378054940.1">
    <property type="nucleotide sequence ID" value="NZ_JBHSIS010000002.1"/>
</dbReference>
<feature type="region of interest" description="Disordered" evidence="1">
    <location>
        <begin position="133"/>
        <end position="156"/>
    </location>
</feature>
<dbReference type="Gene3D" id="2.60.120.10">
    <property type="entry name" value="Jelly Rolls"/>
    <property type="match status" value="1"/>
</dbReference>
<evidence type="ECO:0000313" key="2">
    <source>
        <dbReference type="EMBL" id="MFC4852993.1"/>
    </source>
</evidence>
<evidence type="ECO:0008006" key="4">
    <source>
        <dbReference type="Google" id="ProtNLM"/>
    </source>
</evidence>
<feature type="compositionally biased region" description="Gly residues" evidence="1">
    <location>
        <begin position="146"/>
        <end position="156"/>
    </location>
</feature>
<name>A0ABV9RWM5_9PSEU</name>
<dbReference type="SUPFAM" id="SSF51182">
    <property type="entry name" value="RmlC-like cupins"/>
    <property type="match status" value="1"/>
</dbReference>
<comment type="caution">
    <text evidence="2">The sequence shown here is derived from an EMBL/GenBank/DDBJ whole genome shotgun (WGS) entry which is preliminary data.</text>
</comment>
<organism evidence="2 3">
    <name type="scientific">Actinophytocola glycyrrhizae</name>
    <dbReference type="NCBI Taxonomy" id="2044873"/>
    <lineage>
        <taxon>Bacteria</taxon>
        <taxon>Bacillati</taxon>
        <taxon>Actinomycetota</taxon>
        <taxon>Actinomycetes</taxon>
        <taxon>Pseudonocardiales</taxon>
        <taxon>Pseudonocardiaceae</taxon>
    </lineage>
</organism>
<evidence type="ECO:0000256" key="1">
    <source>
        <dbReference type="SAM" id="MobiDB-lite"/>
    </source>
</evidence>
<proteinExistence type="predicted"/>
<dbReference type="InterPro" id="IPR014710">
    <property type="entry name" value="RmlC-like_jellyroll"/>
</dbReference>
<evidence type="ECO:0000313" key="3">
    <source>
        <dbReference type="Proteomes" id="UP001595859"/>
    </source>
</evidence>
<accession>A0ABV9RWM5</accession>
<keyword evidence="3" id="KW-1185">Reference proteome</keyword>
<protein>
    <recommendedName>
        <fullName evidence="4">Cupin</fullName>
    </recommendedName>
</protein>
<dbReference type="EMBL" id="JBHSIS010000002">
    <property type="protein sequence ID" value="MFC4852993.1"/>
    <property type="molecule type" value="Genomic_DNA"/>
</dbReference>
<dbReference type="InterPro" id="IPR011051">
    <property type="entry name" value="RmlC_Cupin_sf"/>
</dbReference>
<gene>
    <name evidence="2" type="ORF">ACFPCV_05715</name>
</gene>
<sequence length="156" mass="16998">MDTSVDRGYLKETIGLFKDVSVVGPTHPSAPGDTLVFENDRVRVWSMTLEPGGMFDFHQHHYDHVILWPDSGQAVGQNLGEADWGISLAAEPGFVLFQTVGTAEPLTPHRIRNVGDTAVTHYIIDLISERSPSEKRLPGQTNGRGTFIGGNSGEQA</sequence>
<dbReference type="Proteomes" id="UP001595859">
    <property type="component" value="Unassembled WGS sequence"/>
</dbReference>